<evidence type="ECO:0000259" key="6">
    <source>
        <dbReference type="Pfam" id="PF04932"/>
    </source>
</evidence>
<dbReference type="Proteomes" id="UP000051269">
    <property type="component" value="Unassembled WGS sequence"/>
</dbReference>
<feature type="transmembrane region" description="Helical" evidence="5">
    <location>
        <begin position="360"/>
        <end position="380"/>
    </location>
</feature>
<feature type="transmembrane region" description="Helical" evidence="5">
    <location>
        <begin position="95"/>
        <end position="114"/>
    </location>
</feature>
<feature type="transmembrane region" description="Helical" evidence="5">
    <location>
        <begin position="40"/>
        <end position="57"/>
    </location>
</feature>
<feature type="transmembrane region" description="Helical" evidence="5">
    <location>
        <begin position="418"/>
        <end position="438"/>
    </location>
</feature>
<feature type="transmembrane region" description="Helical" evidence="5">
    <location>
        <begin position="450"/>
        <end position="468"/>
    </location>
</feature>
<dbReference type="EMBL" id="LIBO01000096">
    <property type="protein sequence ID" value="KRO62315.1"/>
    <property type="molecule type" value="Genomic_DNA"/>
</dbReference>
<feature type="transmembrane region" description="Helical" evidence="5">
    <location>
        <begin position="126"/>
        <end position="144"/>
    </location>
</feature>
<dbReference type="Gene3D" id="1.25.40.10">
    <property type="entry name" value="Tetratricopeptide repeat domain"/>
    <property type="match status" value="1"/>
</dbReference>
<evidence type="ECO:0000256" key="3">
    <source>
        <dbReference type="ARBA" id="ARBA00022989"/>
    </source>
</evidence>
<evidence type="ECO:0000313" key="8">
    <source>
        <dbReference type="Proteomes" id="UP000051269"/>
    </source>
</evidence>
<feature type="domain" description="O-antigen ligase-related" evidence="6">
    <location>
        <begin position="214"/>
        <end position="368"/>
    </location>
</feature>
<reference evidence="7 8" key="1">
    <citation type="submission" date="2015-10" db="EMBL/GenBank/DDBJ databases">
        <title>Metagenome-Assembled Genomes uncover a global brackish microbiome.</title>
        <authorList>
            <person name="Hugerth L.W."/>
            <person name="Larsson J."/>
            <person name="Alneberg J."/>
            <person name="Lindh M.V."/>
            <person name="Legrand C."/>
            <person name="Pinhassi J."/>
            <person name="Andersson A.F."/>
        </authorList>
    </citation>
    <scope>NUCLEOTIDE SEQUENCE [LARGE SCALE GENOMIC DNA]</scope>
    <source>
        <strain evidence="7">BACL18 MAG-120507-bin52</strain>
    </source>
</reference>
<evidence type="ECO:0000256" key="5">
    <source>
        <dbReference type="SAM" id="Phobius"/>
    </source>
</evidence>
<comment type="subcellular location">
    <subcellularLocation>
        <location evidence="1">Membrane</location>
        <topology evidence="1">Multi-pass membrane protein</topology>
    </subcellularLocation>
</comment>
<feature type="transmembrane region" description="Helical" evidence="5">
    <location>
        <begin position="69"/>
        <end position="89"/>
    </location>
</feature>
<proteinExistence type="predicted"/>
<dbReference type="InterPro" id="IPR051533">
    <property type="entry name" value="WaaL-like"/>
</dbReference>
<keyword evidence="4 5" id="KW-0472">Membrane</keyword>
<protein>
    <recommendedName>
        <fullName evidence="6">O-antigen ligase-related domain-containing protein</fullName>
    </recommendedName>
</protein>
<dbReference type="PANTHER" id="PTHR37422">
    <property type="entry name" value="TEICHURONIC ACID BIOSYNTHESIS PROTEIN TUAE"/>
    <property type="match status" value="1"/>
</dbReference>
<comment type="caution">
    <text evidence="7">The sequence shown here is derived from an EMBL/GenBank/DDBJ whole genome shotgun (WGS) entry which is preliminary data.</text>
</comment>
<sequence>MRSLPRESWGSRGLAVVAWIFLLALVTGSGLYLGGARRSFAGPAFLVGAGLWIGLAFRAVEGWRSGRRVLGWIDLPIFLFLGYAAWATHRAPCEYFARVEWLWASVYGAVFLSVRHQLGGRRAVPWILGWFLAVAFVTELYGFLHFRVGVYPIGPVPILGWEMVPRPDYAARMSGTFGCPNHFGNYLVQATLVALTLMAWPSSPWPVRLVAGCSAVASSIGVAFSISRGSFLAWLAGCGLWLMRWLRRGPLNWAGRIVILLVVVGGVVGGVGLARSDEKIMERWEAMVGKQGEAWARLRGGDGDFRIELTLNGIEIWKQSPWFGHGPGSFDLEHLRWPTWRNGTRAVFTHNDYVNTLCDYGAVGFFFVLLFWLTLLCFLWHRGKSREKDTPADLCTGLGWGVAGAMLVHALVDFNYHIPATAISSFLLLGIATTTVWSERGVSRAMAFNGALFLLAVGLAGVTAMQGWKTWAGWRSIPEKPAEAAKLSMEDLESAGVEADRWDNRSPVLAETLGDAYRLKLIESYFRPRETAPEAARLRKENEDRLSEGAILWYGKAEKRSPRDDVYYVRRASILDLQGKFSEAEVLYQMGLRNRPNGKFFSISYGNHLWRKGDLSGAQAQFEKAIAQPGLSRPGDGGEKDATAEAREMLAQVKEQVAKGGAVRQVKRFNPRED</sequence>
<feature type="transmembrane region" description="Helical" evidence="5">
    <location>
        <begin position="12"/>
        <end position="34"/>
    </location>
</feature>
<evidence type="ECO:0000256" key="4">
    <source>
        <dbReference type="ARBA" id="ARBA00023136"/>
    </source>
</evidence>
<name>A0A0R2RMJ3_9BACT</name>
<keyword evidence="3 5" id="KW-1133">Transmembrane helix</keyword>
<organism evidence="7 8">
    <name type="scientific">Verrucomicrobia subdivision 6 bacterium BACL9 MAG-120507-bin52</name>
    <dbReference type="NCBI Taxonomy" id="1655590"/>
    <lineage>
        <taxon>Bacteria</taxon>
        <taxon>Pseudomonadati</taxon>
        <taxon>Verrucomicrobiota</taxon>
        <taxon>Verrucomicrobiia</taxon>
        <taxon>Verrucomicrobiales</taxon>
        <taxon>Verrucomicrobia subdivision 6</taxon>
    </lineage>
</organism>
<dbReference type="Pfam" id="PF04932">
    <property type="entry name" value="Wzy_C"/>
    <property type="match status" value="1"/>
</dbReference>
<evidence type="ECO:0000313" key="7">
    <source>
        <dbReference type="EMBL" id="KRO62315.1"/>
    </source>
</evidence>
<dbReference type="AlphaFoldDB" id="A0A0R2RMJ3"/>
<keyword evidence="2 5" id="KW-0812">Transmembrane</keyword>
<feature type="transmembrane region" description="Helical" evidence="5">
    <location>
        <begin position="253"/>
        <end position="274"/>
    </location>
</feature>
<dbReference type="InterPro" id="IPR007016">
    <property type="entry name" value="O-antigen_ligase-rel_domated"/>
</dbReference>
<evidence type="ECO:0000256" key="2">
    <source>
        <dbReference type="ARBA" id="ARBA00022692"/>
    </source>
</evidence>
<dbReference type="PANTHER" id="PTHR37422:SF13">
    <property type="entry name" value="LIPOPOLYSACCHARIDE BIOSYNTHESIS PROTEIN PA4999-RELATED"/>
    <property type="match status" value="1"/>
</dbReference>
<gene>
    <name evidence="7" type="ORF">ABR82_03415</name>
</gene>
<dbReference type="GO" id="GO:0016020">
    <property type="term" value="C:membrane"/>
    <property type="evidence" value="ECO:0007669"/>
    <property type="project" value="UniProtKB-SubCell"/>
</dbReference>
<dbReference type="SUPFAM" id="SSF48452">
    <property type="entry name" value="TPR-like"/>
    <property type="match status" value="1"/>
</dbReference>
<dbReference type="InterPro" id="IPR011990">
    <property type="entry name" value="TPR-like_helical_dom_sf"/>
</dbReference>
<evidence type="ECO:0000256" key="1">
    <source>
        <dbReference type="ARBA" id="ARBA00004141"/>
    </source>
</evidence>
<feature type="transmembrane region" description="Helical" evidence="5">
    <location>
        <begin position="183"/>
        <end position="200"/>
    </location>
</feature>
<accession>A0A0R2RMJ3</accession>